<reference evidence="3 4" key="1">
    <citation type="submission" date="2016-08" db="EMBL/GenBank/DDBJ databases">
        <title>Genome sequence of Clavibacter michiganensis spp. strain CASJ009.</title>
        <authorList>
            <person name="Thapa S.P."/>
            <person name="Coaker G."/>
        </authorList>
    </citation>
    <scope>NUCLEOTIDE SEQUENCE [LARGE SCALE GENOMIC DNA]</scope>
    <source>
        <strain evidence="3">CASJ009</strain>
    </source>
</reference>
<feature type="transmembrane region" description="Helical" evidence="2">
    <location>
        <begin position="6"/>
        <end position="31"/>
    </location>
</feature>
<feature type="transmembrane region" description="Helical" evidence="2">
    <location>
        <begin position="38"/>
        <end position="59"/>
    </location>
</feature>
<name>A0A251XRD5_9MICO</name>
<proteinExistence type="predicted"/>
<dbReference type="EMBL" id="MDHJ01000001">
    <property type="protein sequence ID" value="OUE08112.1"/>
    <property type="molecule type" value="Genomic_DNA"/>
</dbReference>
<keyword evidence="2" id="KW-0472">Membrane</keyword>
<feature type="transmembrane region" description="Helical" evidence="2">
    <location>
        <begin position="149"/>
        <end position="178"/>
    </location>
</feature>
<feature type="compositionally biased region" description="Low complexity" evidence="1">
    <location>
        <begin position="193"/>
        <end position="208"/>
    </location>
</feature>
<gene>
    <name evidence="3" type="ORF">CMsap09_04105</name>
</gene>
<dbReference type="Proteomes" id="UP000195106">
    <property type="component" value="Unassembled WGS sequence"/>
</dbReference>
<dbReference type="AlphaFoldDB" id="A0A251XRD5"/>
<keyword evidence="2" id="KW-1133">Transmembrane helix</keyword>
<evidence type="ECO:0000313" key="4">
    <source>
        <dbReference type="Proteomes" id="UP000195106"/>
    </source>
</evidence>
<feature type="region of interest" description="Disordered" evidence="1">
    <location>
        <begin position="193"/>
        <end position="232"/>
    </location>
</feature>
<feature type="transmembrane region" description="Helical" evidence="2">
    <location>
        <begin position="118"/>
        <end position="143"/>
    </location>
</feature>
<sequence length="232" mass="23965">MTAVMLLGTVLTFSRVGMLGALLGLVLAIVFLRDAISLRVRVTVTAVVVVVVAAIAPFVQTVFDDAGTEATNSSDYRGNLYGLIPGMRILGLASSAYRGTDGRVFYGGFRSIDSQLVLTGLTFGVLSAVGVLLALAVGVWLVIRGRATAATIALVAQIPALATVALITQYSVFMWFLAGVAATSQVLRRVPAPEADAADAPADPGPDSEAPPDPTPARTSALSPLPGRTPSR</sequence>
<keyword evidence="2" id="KW-0812">Transmembrane</keyword>
<evidence type="ECO:0000256" key="2">
    <source>
        <dbReference type="SAM" id="Phobius"/>
    </source>
</evidence>
<organism evidence="3 4">
    <name type="scientific">Clavibacter michiganensis</name>
    <dbReference type="NCBI Taxonomy" id="28447"/>
    <lineage>
        <taxon>Bacteria</taxon>
        <taxon>Bacillati</taxon>
        <taxon>Actinomycetota</taxon>
        <taxon>Actinomycetes</taxon>
        <taxon>Micrococcales</taxon>
        <taxon>Microbacteriaceae</taxon>
        <taxon>Clavibacter</taxon>
    </lineage>
</organism>
<evidence type="ECO:0000313" key="3">
    <source>
        <dbReference type="EMBL" id="OUE08112.1"/>
    </source>
</evidence>
<evidence type="ECO:0000256" key="1">
    <source>
        <dbReference type="SAM" id="MobiDB-lite"/>
    </source>
</evidence>
<comment type="caution">
    <text evidence="3">The sequence shown here is derived from an EMBL/GenBank/DDBJ whole genome shotgun (WGS) entry which is preliminary data.</text>
</comment>
<accession>A0A251XRD5</accession>
<feature type="transmembrane region" description="Helical" evidence="2">
    <location>
        <begin position="79"/>
        <end position="97"/>
    </location>
</feature>
<protein>
    <submittedName>
        <fullName evidence="3">Uncharacterized protein</fullName>
    </submittedName>
</protein>